<feature type="compositionally biased region" description="Basic and acidic residues" evidence="1">
    <location>
        <begin position="290"/>
        <end position="306"/>
    </location>
</feature>
<sequence length="362" mass="39748">MSSEKRERSYQRPEDPTNSALTSARQQEQVEVPAASSGSLQQGAVPLHLIQEQQQHRKRRERVSSISGQDQTVTAVSAAAAAGGGRRYEETAGALSAPQTCGAKGGGVRQQEPSSSSKDRPSYSGHKQPEEFQLQRGSTDYSSAEYAKRGVNGGQGRGGSSLTLPIEERGAVSGRRERSPVRRRTDLVPDSNAPGASPPSRASSSLRPDFIPRSTTPRPPSIRRERGGERGRDRERESREAYREAYADSVGRHSMTGREKTRERELASASSPRRLSPSPSSRVRVVAPGDRAEREWIADGGRDRQNSHTKMVIPPQNLQVRQRQVRPFRRSQSPRYESATSHHVDMDNVRSSKGPSVSGVRP</sequence>
<dbReference type="AlphaFoldDB" id="A0A0G4HYW6"/>
<organism evidence="2">
    <name type="scientific">Chromera velia CCMP2878</name>
    <dbReference type="NCBI Taxonomy" id="1169474"/>
    <lineage>
        <taxon>Eukaryota</taxon>
        <taxon>Sar</taxon>
        <taxon>Alveolata</taxon>
        <taxon>Colpodellida</taxon>
        <taxon>Chromeraceae</taxon>
        <taxon>Chromera</taxon>
    </lineage>
</organism>
<feature type="compositionally biased region" description="Basic and acidic residues" evidence="1">
    <location>
        <begin position="340"/>
        <end position="350"/>
    </location>
</feature>
<feature type="compositionally biased region" description="Basic and acidic residues" evidence="1">
    <location>
        <begin position="256"/>
        <end position="266"/>
    </location>
</feature>
<dbReference type="EMBL" id="CDMZ01004437">
    <property type="protein sequence ID" value="CEM49747.1"/>
    <property type="molecule type" value="Genomic_DNA"/>
</dbReference>
<protein>
    <submittedName>
        <fullName evidence="2">Uncharacterized protein</fullName>
    </submittedName>
</protein>
<name>A0A0G4HYW6_9ALVE</name>
<feature type="region of interest" description="Disordered" evidence="1">
    <location>
        <begin position="1"/>
        <end position="362"/>
    </location>
</feature>
<dbReference type="VEuPathDB" id="CryptoDB:Cvel_9593"/>
<proteinExistence type="predicted"/>
<evidence type="ECO:0000313" key="2">
    <source>
        <dbReference type="EMBL" id="CEM49747.1"/>
    </source>
</evidence>
<feature type="compositionally biased region" description="Basic and acidic residues" evidence="1">
    <location>
        <begin position="166"/>
        <end position="187"/>
    </location>
</feature>
<feature type="compositionally biased region" description="Low complexity" evidence="1">
    <location>
        <begin position="191"/>
        <end position="216"/>
    </location>
</feature>
<gene>
    <name evidence="2" type="ORF">Cvel_9593</name>
</gene>
<evidence type="ECO:0000256" key="1">
    <source>
        <dbReference type="SAM" id="MobiDB-lite"/>
    </source>
</evidence>
<accession>A0A0G4HYW6</accession>
<reference evidence="2" key="1">
    <citation type="submission" date="2014-11" db="EMBL/GenBank/DDBJ databases">
        <authorList>
            <person name="Otto D Thomas"/>
            <person name="Naeem Raeece"/>
        </authorList>
    </citation>
    <scope>NUCLEOTIDE SEQUENCE</scope>
</reference>
<feature type="compositionally biased region" description="Low complexity" evidence="1">
    <location>
        <begin position="267"/>
        <end position="287"/>
    </location>
</feature>
<feature type="compositionally biased region" description="Basic and acidic residues" evidence="1">
    <location>
        <begin position="222"/>
        <end position="246"/>
    </location>
</feature>
<feature type="compositionally biased region" description="Basic and acidic residues" evidence="1">
    <location>
        <begin position="1"/>
        <end position="15"/>
    </location>
</feature>
<feature type="compositionally biased region" description="Polar residues" evidence="1">
    <location>
        <begin position="16"/>
        <end position="29"/>
    </location>
</feature>